<comment type="caution">
    <text evidence="1">The sequence shown here is derived from an EMBL/GenBank/DDBJ whole genome shotgun (WGS) entry which is preliminary data.</text>
</comment>
<dbReference type="Proteomes" id="UP000579945">
    <property type="component" value="Unassembled WGS sequence"/>
</dbReference>
<dbReference type="Pfam" id="PF18986">
    <property type="entry name" value="DUF5719"/>
    <property type="match status" value="1"/>
</dbReference>
<dbReference type="EMBL" id="JACIBV010000001">
    <property type="protein sequence ID" value="MBB3728285.1"/>
    <property type="molecule type" value="Genomic_DNA"/>
</dbReference>
<keyword evidence="2" id="KW-1185">Reference proteome</keyword>
<dbReference type="InterPro" id="IPR043777">
    <property type="entry name" value="DUF5719"/>
</dbReference>
<proteinExistence type="predicted"/>
<gene>
    <name evidence="1" type="ORF">FHR33_004145</name>
</gene>
<dbReference type="RefSeq" id="WP_183650004.1">
    <property type="nucleotide sequence ID" value="NZ_JACIBV010000001.1"/>
</dbReference>
<evidence type="ECO:0000313" key="2">
    <source>
        <dbReference type="Proteomes" id="UP000579945"/>
    </source>
</evidence>
<reference evidence="1 2" key="1">
    <citation type="submission" date="2020-08" db="EMBL/GenBank/DDBJ databases">
        <title>Sequencing the genomes of 1000 actinobacteria strains.</title>
        <authorList>
            <person name="Klenk H.-P."/>
        </authorList>
    </citation>
    <scope>NUCLEOTIDE SEQUENCE [LARGE SCALE GENOMIC DNA]</scope>
    <source>
        <strain evidence="1 2">DSM 44320</strain>
    </source>
</reference>
<dbReference type="GeneID" id="95390526"/>
<protein>
    <recommendedName>
        <fullName evidence="3">Secreted protein</fullName>
    </recommendedName>
</protein>
<organism evidence="1 2">
    <name type="scientific">Nonomuraea dietziae</name>
    <dbReference type="NCBI Taxonomy" id="65515"/>
    <lineage>
        <taxon>Bacteria</taxon>
        <taxon>Bacillati</taxon>
        <taxon>Actinomycetota</taxon>
        <taxon>Actinomycetes</taxon>
        <taxon>Streptosporangiales</taxon>
        <taxon>Streptosporangiaceae</taxon>
        <taxon>Nonomuraea</taxon>
    </lineage>
</organism>
<dbReference type="AlphaFoldDB" id="A0A7W5V6R2"/>
<evidence type="ECO:0000313" key="1">
    <source>
        <dbReference type="EMBL" id="MBB3728285.1"/>
    </source>
</evidence>
<accession>A0A7W5V6R2</accession>
<evidence type="ECO:0008006" key="3">
    <source>
        <dbReference type="Google" id="ProtNLM"/>
    </source>
</evidence>
<sequence>MKGFVENRFGLVALVLIALGALYGLAFLTRPAQEAPPARGPQKVAVESVVAVCPAPRGAEVAVLSAPGEGTVTVGSAQVKEPGKLWREPVKGDGPVVVKATGKAAQGLEASFGTKTAKGRSRGLAGVRCTEPAGTTWLIGPGPSAAGVTLHLTNADAAPALADVLVYSAEGPVPSDAGRGITVKPGAHVELDLNELAPSATVTAVGVTTSTGRLAVAARAVMDGRGVDWLPASAPPATRVVVPGIPSGEGKRELLVAAPGKLDAAVQVRAVTTDGSYAMKGRETLDVIAGTVAVMELTKGLDGQAAAVELVSDVPVVAGMVISTSVDVAFSAGTPPLDLGGAVADNGKGSSLVLTAVGGPGRVKVGTATVDVPASRTKVVKVKAGTGLVVTPVSGQVYGGRVTSERTGAGTLITAQPLSQGRIWTLLPTYTDDPAVVLP</sequence>
<name>A0A7W5V6R2_9ACTN</name>